<keyword evidence="1" id="KW-0813">Transport</keyword>
<organism evidence="9 10">
    <name type="scientific">Methyloversatilis universalis (strain ATCC BAA-1314 / DSM 25237 / JCM 13912 / CCUG 52030 / FAM5)</name>
    <dbReference type="NCBI Taxonomy" id="1000565"/>
    <lineage>
        <taxon>Bacteria</taxon>
        <taxon>Pseudomonadati</taxon>
        <taxon>Pseudomonadota</taxon>
        <taxon>Betaproteobacteria</taxon>
        <taxon>Nitrosomonadales</taxon>
        <taxon>Sterolibacteriaceae</taxon>
        <taxon>Methyloversatilis</taxon>
    </lineage>
</organism>
<dbReference type="GO" id="GO:0051539">
    <property type="term" value="F:4 iron, 4 sulfur cluster binding"/>
    <property type="evidence" value="ECO:0007669"/>
    <property type="project" value="UniProtKB-KW"/>
</dbReference>
<dbReference type="Pfam" id="PF11614">
    <property type="entry name" value="FixG_C"/>
    <property type="match status" value="1"/>
</dbReference>
<dbReference type="EMBL" id="AFHG01000059">
    <property type="protein sequence ID" value="EGK69960.1"/>
    <property type="molecule type" value="Genomic_DNA"/>
</dbReference>
<keyword evidence="6" id="KW-0411">Iron-sulfur</keyword>
<dbReference type="AlphaFoldDB" id="F5RHX8"/>
<proteinExistence type="predicted"/>
<feature type="transmembrane region" description="Helical" evidence="7">
    <location>
        <begin position="334"/>
        <end position="353"/>
    </location>
</feature>
<keyword evidence="4" id="KW-0249">Electron transport</keyword>
<feature type="transmembrane region" description="Helical" evidence="7">
    <location>
        <begin position="40"/>
        <end position="60"/>
    </location>
</feature>
<evidence type="ECO:0000256" key="5">
    <source>
        <dbReference type="ARBA" id="ARBA00023004"/>
    </source>
</evidence>
<dbReference type="GO" id="GO:0005886">
    <property type="term" value="C:plasma membrane"/>
    <property type="evidence" value="ECO:0007669"/>
    <property type="project" value="TreeGrafter"/>
</dbReference>
<dbReference type="Proteomes" id="UP000005019">
    <property type="component" value="Unassembled WGS sequence"/>
</dbReference>
<dbReference type="Gene3D" id="2.60.40.10">
    <property type="entry name" value="Immunoglobulins"/>
    <property type="match status" value="1"/>
</dbReference>
<keyword evidence="5" id="KW-0408">Iron</keyword>
<feature type="transmembrane region" description="Helical" evidence="7">
    <location>
        <begin position="202"/>
        <end position="219"/>
    </location>
</feature>
<dbReference type="RefSeq" id="WP_008064708.1">
    <property type="nucleotide sequence ID" value="NZ_AFHG01000059.1"/>
</dbReference>
<reference evidence="9 10" key="1">
    <citation type="journal article" date="2011" name="J. Bacteriol.">
        <title>Genome sequence of Methyloversatilis universalis FAM5T, a methylotrophic representative of the order Rhodocyclales.</title>
        <authorList>
            <person name="Kittichotirat W."/>
            <person name="Good N.M."/>
            <person name="Hall R."/>
            <person name="Bringel F."/>
            <person name="Lajus A."/>
            <person name="Medigue C."/>
            <person name="Smalley N.E."/>
            <person name="Beck D."/>
            <person name="Bumgarner R."/>
            <person name="Vuilleumier S."/>
            <person name="Kalyuzhnaya M.G."/>
        </authorList>
    </citation>
    <scope>NUCLEOTIDE SEQUENCE [LARGE SCALE GENOMIC DNA]</scope>
    <source>
        <strain evidence="10">ATCC BAA-1314 / JCM 13912 / FAM5</strain>
    </source>
</reference>
<evidence type="ECO:0000256" key="1">
    <source>
        <dbReference type="ARBA" id="ARBA00022448"/>
    </source>
</evidence>
<dbReference type="SUPFAM" id="SSF54862">
    <property type="entry name" value="4Fe-4S ferredoxins"/>
    <property type="match status" value="1"/>
</dbReference>
<dbReference type="InterPro" id="IPR017900">
    <property type="entry name" value="4Fe4S_Fe_S_CS"/>
</dbReference>
<evidence type="ECO:0000256" key="2">
    <source>
        <dbReference type="ARBA" id="ARBA00022485"/>
    </source>
</evidence>
<feature type="transmembrane region" description="Helical" evidence="7">
    <location>
        <begin position="165"/>
        <end position="182"/>
    </location>
</feature>
<evidence type="ECO:0000256" key="6">
    <source>
        <dbReference type="ARBA" id="ARBA00023014"/>
    </source>
</evidence>
<dbReference type="InterPro" id="IPR051684">
    <property type="entry name" value="Electron_Trans/Redox"/>
</dbReference>
<protein>
    <submittedName>
        <fullName evidence="9">4Fe-4S ferredoxin, iron-sulfur binding protein</fullName>
    </submittedName>
</protein>
<feature type="domain" description="4Fe-4S ferredoxin-type" evidence="8">
    <location>
        <begin position="257"/>
        <end position="285"/>
    </location>
</feature>
<dbReference type="PANTHER" id="PTHR30176:SF3">
    <property type="entry name" value="FERREDOXIN-TYPE PROTEIN NAPH"/>
    <property type="match status" value="1"/>
</dbReference>
<evidence type="ECO:0000256" key="7">
    <source>
        <dbReference type="SAM" id="Phobius"/>
    </source>
</evidence>
<evidence type="ECO:0000313" key="10">
    <source>
        <dbReference type="Proteomes" id="UP000005019"/>
    </source>
</evidence>
<dbReference type="NCBIfam" id="TIGR02745">
    <property type="entry name" value="ccoG_rdxA_fixG"/>
    <property type="match status" value="1"/>
</dbReference>
<evidence type="ECO:0000256" key="3">
    <source>
        <dbReference type="ARBA" id="ARBA00022723"/>
    </source>
</evidence>
<dbReference type="InterPro" id="IPR032879">
    <property type="entry name" value="FixG_C"/>
</dbReference>
<keyword evidence="10" id="KW-1185">Reference proteome</keyword>
<dbReference type="InterPro" id="IPR014116">
    <property type="entry name" value="Cyt_c_oxidase_cbb3_FixG"/>
</dbReference>
<keyword evidence="2" id="KW-0004">4Fe-4S</keyword>
<dbReference type="Pfam" id="PF12801">
    <property type="entry name" value="Fer4_5"/>
    <property type="match status" value="1"/>
</dbReference>
<dbReference type="eggNOG" id="COG0348">
    <property type="taxonomic scope" value="Bacteria"/>
</dbReference>
<name>F5RHX8_METUF</name>
<keyword evidence="3" id="KW-0479">Metal-binding</keyword>
<dbReference type="OrthoDB" id="9811700at2"/>
<sequence length="464" mass="51276">MNTDTTLAGGAGVVRAVPLTFHPRPGTVHARAVSGRFNTWRWAMVWLTQLVFYGGVWLPWRDGDTVRPALWMDIPHERLYLFDRVLWPQDALLFAFVLIVAALALFFVTALAGRLFCGFACPQTVYTMMFTWIEARIEGRPAARRALDAAPWGPRKIALKGVKHALWWALAAWTAITFVGYFSPIRDLLPRLTAWDVGMWEGFWLVFYAAFTCLQAGFARESVCQHMCPYSRFQGVMTDAHTRQVGYDRRRGEPRASARSQGAGDCVDCTICVQVCPTGIDIRNGVQYACINCGLCIDACDTVMDRVGRARGLIRFASEHQLAGRDLRRPRIRVAVYAALIALCAGAALWLLANRPALRVDVLRDRSVLAREAADGRIENVYLLKVANLAGDEADVVVTVDGLPGVRVAGPDRLRVPANRLASLQLTVSAADEGERGARPVRITVARTDDATAAAFADSRFLLP</sequence>
<accession>F5RHX8</accession>
<dbReference type="PROSITE" id="PS51379">
    <property type="entry name" value="4FE4S_FER_2"/>
    <property type="match status" value="1"/>
</dbReference>
<dbReference type="PANTHER" id="PTHR30176">
    <property type="entry name" value="FERREDOXIN-TYPE PROTEIN NAPH"/>
    <property type="match status" value="1"/>
</dbReference>
<dbReference type="Pfam" id="PF13746">
    <property type="entry name" value="Fer4_18"/>
    <property type="match status" value="1"/>
</dbReference>
<keyword evidence="7" id="KW-0472">Membrane</keyword>
<gene>
    <name evidence="9" type="ORF">METUNv1_03928</name>
</gene>
<comment type="caution">
    <text evidence="9">The sequence shown here is derived from an EMBL/GenBank/DDBJ whole genome shotgun (WGS) entry which is preliminary data.</text>
</comment>
<evidence type="ECO:0000256" key="4">
    <source>
        <dbReference type="ARBA" id="ARBA00022982"/>
    </source>
</evidence>
<dbReference type="InterPro" id="IPR013783">
    <property type="entry name" value="Ig-like_fold"/>
</dbReference>
<keyword evidence="7" id="KW-1133">Transmembrane helix</keyword>
<evidence type="ECO:0000259" key="8">
    <source>
        <dbReference type="PROSITE" id="PS51379"/>
    </source>
</evidence>
<dbReference type="InterPro" id="IPR017896">
    <property type="entry name" value="4Fe4S_Fe-S-bd"/>
</dbReference>
<dbReference type="PROSITE" id="PS00198">
    <property type="entry name" value="4FE4S_FER_1"/>
    <property type="match status" value="1"/>
</dbReference>
<dbReference type="GO" id="GO:0046872">
    <property type="term" value="F:metal ion binding"/>
    <property type="evidence" value="ECO:0007669"/>
    <property type="project" value="UniProtKB-KW"/>
</dbReference>
<evidence type="ECO:0000313" key="9">
    <source>
        <dbReference type="EMBL" id="EGK69960.1"/>
    </source>
</evidence>
<feature type="transmembrane region" description="Helical" evidence="7">
    <location>
        <begin position="91"/>
        <end position="112"/>
    </location>
</feature>
<keyword evidence="7" id="KW-0812">Transmembrane</keyword>
<dbReference type="STRING" id="1000565.METUNv1_03928"/>